<dbReference type="Pfam" id="PF03101">
    <property type="entry name" value="FAR1"/>
    <property type="match status" value="1"/>
</dbReference>
<dbReference type="AlphaFoldDB" id="A0A6A6R8V6"/>
<evidence type="ECO:0000313" key="3">
    <source>
        <dbReference type="EMBL" id="KAF2501059.1"/>
    </source>
</evidence>
<feature type="region of interest" description="Disordered" evidence="1">
    <location>
        <begin position="380"/>
        <end position="415"/>
    </location>
</feature>
<dbReference type="OrthoDB" id="5334927at2759"/>
<reference evidence="3" key="1">
    <citation type="journal article" date="2020" name="Stud. Mycol.">
        <title>101 Dothideomycetes genomes: a test case for predicting lifestyles and emergence of pathogens.</title>
        <authorList>
            <person name="Haridas S."/>
            <person name="Albert R."/>
            <person name="Binder M."/>
            <person name="Bloem J."/>
            <person name="Labutti K."/>
            <person name="Salamov A."/>
            <person name="Andreopoulos B."/>
            <person name="Baker S."/>
            <person name="Barry K."/>
            <person name="Bills G."/>
            <person name="Bluhm B."/>
            <person name="Cannon C."/>
            <person name="Castanera R."/>
            <person name="Culley D."/>
            <person name="Daum C."/>
            <person name="Ezra D."/>
            <person name="Gonzalez J."/>
            <person name="Henrissat B."/>
            <person name="Kuo A."/>
            <person name="Liang C."/>
            <person name="Lipzen A."/>
            <person name="Lutzoni F."/>
            <person name="Magnuson J."/>
            <person name="Mondo S."/>
            <person name="Nolan M."/>
            <person name="Ohm R."/>
            <person name="Pangilinan J."/>
            <person name="Park H.-J."/>
            <person name="Ramirez L."/>
            <person name="Alfaro M."/>
            <person name="Sun H."/>
            <person name="Tritt A."/>
            <person name="Yoshinaga Y."/>
            <person name="Zwiers L.-H."/>
            <person name="Turgeon B."/>
            <person name="Goodwin S."/>
            <person name="Spatafora J."/>
            <person name="Crous P."/>
            <person name="Grigoriev I."/>
        </authorList>
    </citation>
    <scope>NUCLEOTIDE SEQUENCE</scope>
    <source>
        <strain evidence="3">CBS 269.34</strain>
    </source>
</reference>
<organism evidence="3 4">
    <name type="scientific">Lophium mytilinum</name>
    <dbReference type="NCBI Taxonomy" id="390894"/>
    <lineage>
        <taxon>Eukaryota</taxon>
        <taxon>Fungi</taxon>
        <taxon>Dikarya</taxon>
        <taxon>Ascomycota</taxon>
        <taxon>Pezizomycotina</taxon>
        <taxon>Dothideomycetes</taxon>
        <taxon>Pleosporomycetidae</taxon>
        <taxon>Mytilinidiales</taxon>
        <taxon>Mytilinidiaceae</taxon>
        <taxon>Lophium</taxon>
    </lineage>
</organism>
<feature type="region of interest" description="Disordered" evidence="1">
    <location>
        <begin position="93"/>
        <end position="130"/>
    </location>
</feature>
<dbReference type="Proteomes" id="UP000799750">
    <property type="component" value="Unassembled WGS sequence"/>
</dbReference>
<accession>A0A6A6R8V6</accession>
<feature type="domain" description="FAR1" evidence="2">
    <location>
        <begin position="158"/>
        <end position="241"/>
    </location>
</feature>
<evidence type="ECO:0000256" key="1">
    <source>
        <dbReference type="SAM" id="MobiDB-lite"/>
    </source>
</evidence>
<keyword evidence="4" id="KW-1185">Reference proteome</keyword>
<dbReference type="EMBL" id="MU004182">
    <property type="protein sequence ID" value="KAF2501059.1"/>
    <property type="molecule type" value="Genomic_DNA"/>
</dbReference>
<sequence>MDFTSEPDDSFFATLEHAHYFDHVTWASNPSNFETASRAFVWHDADVAGLLQMNSESLTTTTLVPSSTPRAKINYPTFPTDDAAANVLRPLQHGASQSPRTPNLDPSLDVPSPSAKKHRNHDKTAPNALPHPSLVHGNYDMLPPPASTHATFTVLHDFAQDYASHHGYAFAINTTAKNRSRIKLTCVCYGVAKNTHKLTPETRVRKNRQSAKTDCKMWIEGRRLDDGSWALRVGEPAHNHAGRPAKGWAVQRKRTWGAQGGKVGVGGVIAREELEVARRRGIVSPSLGYAQEVAVPQAPREDGAVVSPPAATVSPFILDPHSHARGSLVWKIVEQEMERRGENEGRDRGCGRTVKALQERLPGIEIFKRDVYNIRAQIKRTRKDAGVASSPSSSLHNQDLNDDGEPNLDPIYTSA</sequence>
<dbReference type="InterPro" id="IPR004330">
    <property type="entry name" value="FAR1_DNA_bnd_dom"/>
</dbReference>
<evidence type="ECO:0000313" key="4">
    <source>
        <dbReference type="Proteomes" id="UP000799750"/>
    </source>
</evidence>
<name>A0A6A6R8V6_9PEZI</name>
<feature type="compositionally biased region" description="Polar residues" evidence="1">
    <location>
        <begin position="389"/>
        <end position="398"/>
    </location>
</feature>
<protein>
    <recommendedName>
        <fullName evidence="2">FAR1 domain-containing protein</fullName>
    </recommendedName>
</protein>
<proteinExistence type="predicted"/>
<gene>
    <name evidence="3" type="ORF">BU16DRAFT_577322</name>
</gene>
<evidence type="ECO:0000259" key="2">
    <source>
        <dbReference type="Pfam" id="PF03101"/>
    </source>
</evidence>